<dbReference type="AlphaFoldDB" id="A0A165P7U2"/>
<protein>
    <submittedName>
        <fullName evidence="1">Uncharacterized protein</fullName>
    </submittedName>
</protein>
<keyword evidence="2" id="KW-1185">Reference proteome</keyword>
<evidence type="ECO:0000313" key="1">
    <source>
        <dbReference type="EMBL" id="KZT67873.1"/>
    </source>
</evidence>
<accession>A0A165P7U2</accession>
<gene>
    <name evidence="1" type="ORF">DAEQUDRAFT_766831</name>
</gene>
<dbReference type="EMBL" id="KV429072">
    <property type="protein sequence ID" value="KZT67873.1"/>
    <property type="molecule type" value="Genomic_DNA"/>
</dbReference>
<organism evidence="1 2">
    <name type="scientific">Daedalea quercina L-15889</name>
    <dbReference type="NCBI Taxonomy" id="1314783"/>
    <lineage>
        <taxon>Eukaryota</taxon>
        <taxon>Fungi</taxon>
        <taxon>Dikarya</taxon>
        <taxon>Basidiomycota</taxon>
        <taxon>Agaricomycotina</taxon>
        <taxon>Agaricomycetes</taxon>
        <taxon>Polyporales</taxon>
        <taxon>Fomitopsis</taxon>
    </lineage>
</organism>
<proteinExistence type="predicted"/>
<dbReference type="Proteomes" id="UP000076727">
    <property type="component" value="Unassembled WGS sequence"/>
</dbReference>
<name>A0A165P7U2_9APHY</name>
<reference evidence="1 2" key="1">
    <citation type="journal article" date="2016" name="Mol. Biol. Evol.">
        <title>Comparative Genomics of Early-Diverging Mushroom-Forming Fungi Provides Insights into the Origins of Lignocellulose Decay Capabilities.</title>
        <authorList>
            <person name="Nagy L.G."/>
            <person name="Riley R."/>
            <person name="Tritt A."/>
            <person name="Adam C."/>
            <person name="Daum C."/>
            <person name="Floudas D."/>
            <person name="Sun H."/>
            <person name="Yadav J.S."/>
            <person name="Pangilinan J."/>
            <person name="Larsson K.H."/>
            <person name="Matsuura K."/>
            <person name="Barry K."/>
            <person name="Labutti K."/>
            <person name="Kuo R."/>
            <person name="Ohm R.A."/>
            <person name="Bhattacharya S.S."/>
            <person name="Shirouzu T."/>
            <person name="Yoshinaga Y."/>
            <person name="Martin F.M."/>
            <person name="Grigoriev I.V."/>
            <person name="Hibbett D.S."/>
        </authorList>
    </citation>
    <scope>NUCLEOTIDE SEQUENCE [LARGE SCALE GENOMIC DNA]</scope>
    <source>
        <strain evidence="1 2">L-15889</strain>
    </source>
</reference>
<dbReference type="OrthoDB" id="3188871at2759"/>
<evidence type="ECO:0000313" key="2">
    <source>
        <dbReference type="Proteomes" id="UP000076727"/>
    </source>
</evidence>
<sequence>MSTPYGIGPEIVPLDLWTRNNISTIYRARNQNDFSKAYDAFVADNAQVTVNGRPLSRDQYKVLFHGEPFLEQSASVSFLGSVEVAARTKEPETVSGMVGIYYKATVSEGVRVPGCETSSTINSSMNVAIEGGNAFDRKVTKVDQVITSQLNPTA</sequence>